<comment type="caution">
    <text evidence="2">The sequence shown here is derived from an EMBL/GenBank/DDBJ whole genome shotgun (WGS) entry which is preliminary data.</text>
</comment>
<dbReference type="EMBL" id="BAAAZG010000087">
    <property type="protein sequence ID" value="GAA4106603.1"/>
    <property type="molecule type" value="Genomic_DNA"/>
</dbReference>
<feature type="signal peptide" evidence="1">
    <location>
        <begin position="1"/>
        <end position="21"/>
    </location>
</feature>
<dbReference type="PROSITE" id="PS51257">
    <property type="entry name" value="PROKAR_LIPOPROTEIN"/>
    <property type="match status" value="1"/>
</dbReference>
<accession>A0ABP7X870</accession>
<organism evidence="2 3">
    <name type="scientific">Actinomadura miaoliensis</name>
    <dbReference type="NCBI Taxonomy" id="430685"/>
    <lineage>
        <taxon>Bacteria</taxon>
        <taxon>Bacillati</taxon>
        <taxon>Actinomycetota</taxon>
        <taxon>Actinomycetes</taxon>
        <taxon>Streptosporangiales</taxon>
        <taxon>Thermomonosporaceae</taxon>
        <taxon>Actinomadura</taxon>
    </lineage>
</organism>
<protein>
    <recommendedName>
        <fullName evidence="4">Lipoprotein</fullName>
    </recommendedName>
</protein>
<keyword evidence="1" id="KW-0732">Signal</keyword>
<gene>
    <name evidence="2" type="ORF">GCM10022214_87730</name>
</gene>
<evidence type="ECO:0000313" key="3">
    <source>
        <dbReference type="Proteomes" id="UP001500683"/>
    </source>
</evidence>
<dbReference type="Proteomes" id="UP001500683">
    <property type="component" value="Unassembled WGS sequence"/>
</dbReference>
<name>A0ABP7X870_9ACTN</name>
<sequence length="228" mass="23920">MLGTTVRAARLVGAAALAAVAAGVLTGCGGAPPKAGAAALVGEERISTAVLDGAVRDWQSQFRADPVANQMRADPGNPDQQLAVETLSESDMRGALNMLVKIRVADEVARRNGLAISEGTVDRTVAALDRQGGARSVTLAYGLPARYTRDLARYLTVQDQLATRLGADPADPRGPRTTTALQGVVDRFVRTAADMDITINPRFGSFDPRQVAIQPVRQRLSATESGTG</sequence>
<evidence type="ECO:0000256" key="1">
    <source>
        <dbReference type="SAM" id="SignalP"/>
    </source>
</evidence>
<keyword evidence="3" id="KW-1185">Reference proteome</keyword>
<dbReference type="RefSeq" id="WP_344959543.1">
    <property type="nucleotide sequence ID" value="NZ_BAAAZG010000087.1"/>
</dbReference>
<feature type="chain" id="PRO_5045117160" description="Lipoprotein" evidence="1">
    <location>
        <begin position="22"/>
        <end position="228"/>
    </location>
</feature>
<evidence type="ECO:0000313" key="2">
    <source>
        <dbReference type="EMBL" id="GAA4106603.1"/>
    </source>
</evidence>
<reference evidence="3" key="1">
    <citation type="journal article" date="2019" name="Int. J. Syst. Evol. Microbiol.">
        <title>The Global Catalogue of Microorganisms (GCM) 10K type strain sequencing project: providing services to taxonomists for standard genome sequencing and annotation.</title>
        <authorList>
            <consortium name="The Broad Institute Genomics Platform"/>
            <consortium name="The Broad Institute Genome Sequencing Center for Infectious Disease"/>
            <person name="Wu L."/>
            <person name="Ma J."/>
        </authorList>
    </citation>
    <scope>NUCLEOTIDE SEQUENCE [LARGE SCALE GENOMIC DNA]</scope>
    <source>
        <strain evidence="3">JCM 16702</strain>
    </source>
</reference>
<proteinExistence type="predicted"/>
<evidence type="ECO:0008006" key="4">
    <source>
        <dbReference type="Google" id="ProtNLM"/>
    </source>
</evidence>